<evidence type="ECO:0000313" key="4">
    <source>
        <dbReference type="Proteomes" id="UP001140074"/>
    </source>
</evidence>
<feature type="transmembrane region" description="Helical" evidence="2">
    <location>
        <begin position="80"/>
        <end position="103"/>
    </location>
</feature>
<feature type="transmembrane region" description="Helical" evidence="2">
    <location>
        <begin position="115"/>
        <end position="136"/>
    </location>
</feature>
<comment type="caution">
    <text evidence="3">The sequence shown here is derived from an EMBL/GenBank/DDBJ whole genome shotgun (WGS) entry which is preliminary data.</text>
</comment>
<reference evidence="3" key="1">
    <citation type="submission" date="2022-07" db="EMBL/GenBank/DDBJ databases">
        <title>Phylogenomic reconstructions and comparative analyses of Kickxellomycotina fungi.</title>
        <authorList>
            <person name="Reynolds N.K."/>
            <person name="Stajich J.E."/>
            <person name="Barry K."/>
            <person name="Grigoriev I.V."/>
            <person name="Crous P."/>
            <person name="Smith M.E."/>
        </authorList>
    </citation>
    <scope>NUCLEOTIDE SEQUENCE</scope>
    <source>
        <strain evidence="3">RSA 476</strain>
    </source>
</reference>
<accession>A0A9W8M3Y9</accession>
<evidence type="ECO:0000256" key="2">
    <source>
        <dbReference type="SAM" id="Phobius"/>
    </source>
</evidence>
<feature type="compositionally biased region" description="Low complexity" evidence="1">
    <location>
        <begin position="157"/>
        <end position="166"/>
    </location>
</feature>
<feature type="transmembrane region" description="Helical" evidence="2">
    <location>
        <begin position="6"/>
        <end position="26"/>
    </location>
</feature>
<organism evidence="3 4">
    <name type="scientific">Coemansia aciculifera</name>
    <dbReference type="NCBI Taxonomy" id="417176"/>
    <lineage>
        <taxon>Eukaryota</taxon>
        <taxon>Fungi</taxon>
        <taxon>Fungi incertae sedis</taxon>
        <taxon>Zoopagomycota</taxon>
        <taxon>Kickxellomycotina</taxon>
        <taxon>Kickxellomycetes</taxon>
        <taxon>Kickxellales</taxon>
        <taxon>Kickxellaceae</taxon>
        <taxon>Coemansia</taxon>
    </lineage>
</organism>
<proteinExistence type="predicted"/>
<feature type="compositionally biased region" description="Basic and acidic residues" evidence="1">
    <location>
        <begin position="167"/>
        <end position="195"/>
    </location>
</feature>
<feature type="region of interest" description="Disordered" evidence="1">
    <location>
        <begin position="157"/>
        <end position="195"/>
    </location>
</feature>
<sequence>MASAVQWVIHVYGFAVSVYIAALLGFSIEKAPVAKGVVAAMSGVQMFIRGMAIATLVFNMFALIYPGIHNKETQITFTATRFLMVALCMTIAMMDPVVYATVIAKDDSKISYASVYGMFGATWLYGVMTAIGMAYISVEDSAIGDYIGGGAKAKTAAASPANTEAQTETKTEAEAAKDEEPKKGESTTVVIEEKKKGDKTIVTTTTTTTTTKTTET</sequence>
<keyword evidence="2" id="KW-1133">Transmembrane helix</keyword>
<gene>
    <name evidence="3" type="ORF">GGH94_004022</name>
</gene>
<dbReference type="EMBL" id="JANBUY010000149">
    <property type="protein sequence ID" value="KAJ2862829.1"/>
    <property type="molecule type" value="Genomic_DNA"/>
</dbReference>
<feature type="transmembrane region" description="Helical" evidence="2">
    <location>
        <begin position="47"/>
        <end position="68"/>
    </location>
</feature>
<dbReference type="Proteomes" id="UP001140074">
    <property type="component" value="Unassembled WGS sequence"/>
</dbReference>
<protein>
    <submittedName>
        <fullName evidence="3">Uncharacterized protein</fullName>
    </submittedName>
</protein>
<evidence type="ECO:0000256" key="1">
    <source>
        <dbReference type="SAM" id="MobiDB-lite"/>
    </source>
</evidence>
<keyword evidence="4" id="KW-1185">Reference proteome</keyword>
<name>A0A9W8M3Y9_9FUNG</name>
<keyword evidence="2" id="KW-0812">Transmembrane</keyword>
<dbReference type="AlphaFoldDB" id="A0A9W8M3Y9"/>
<keyword evidence="2" id="KW-0472">Membrane</keyword>
<evidence type="ECO:0000313" key="3">
    <source>
        <dbReference type="EMBL" id="KAJ2862829.1"/>
    </source>
</evidence>